<dbReference type="AlphaFoldDB" id="A0A2S2PA22"/>
<reference evidence="2" key="1">
    <citation type="submission" date="2018-04" db="EMBL/GenBank/DDBJ databases">
        <title>Transcriptome of Schizaphis graminum biotype I.</title>
        <authorList>
            <person name="Scully E.D."/>
            <person name="Geib S.M."/>
            <person name="Palmer N.A."/>
            <person name="Koch K."/>
            <person name="Bradshaw J."/>
            <person name="Heng-Moss T."/>
            <person name="Sarath G."/>
        </authorList>
    </citation>
    <scope>NUCLEOTIDE SEQUENCE</scope>
</reference>
<gene>
    <name evidence="2" type="ORF">g.80294</name>
</gene>
<evidence type="ECO:0000313" key="2">
    <source>
        <dbReference type="EMBL" id="MBY25776.1"/>
    </source>
</evidence>
<name>A0A2S2PA22_SCHGA</name>
<sequence length="101" mass="12108">MDNTLSRAPQYLAPALNMLYKQRWVSQCNLITYSCLFCTKKLSQRFSWEFILENYNFLNFCSGYDIIIYYNILYIFVVLVVLWIAVYQNHSKEHLIFGVEL</sequence>
<dbReference type="EMBL" id="GGMR01013157">
    <property type="protein sequence ID" value="MBY25776.1"/>
    <property type="molecule type" value="Transcribed_RNA"/>
</dbReference>
<accession>A0A2S2PA22</accession>
<proteinExistence type="predicted"/>
<dbReference type="PROSITE" id="PS51257">
    <property type="entry name" value="PROKAR_LIPOPROTEIN"/>
    <property type="match status" value="1"/>
</dbReference>
<feature type="transmembrane region" description="Helical" evidence="1">
    <location>
        <begin position="67"/>
        <end position="87"/>
    </location>
</feature>
<protein>
    <submittedName>
        <fullName evidence="2">Uncharacterized protein</fullName>
    </submittedName>
</protein>
<organism evidence="2">
    <name type="scientific">Schizaphis graminum</name>
    <name type="common">Green bug aphid</name>
    <dbReference type="NCBI Taxonomy" id="13262"/>
    <lineage>
        <taxon>Eukaryota</taxon>
        <taxon>Metazoa</taxon>
        <taxon>Ecdysozoa</taxon>
        <taxon>Arthropoda</taxon>
        <taxon>Hexapoda</taxon>
        <taxon>Insecta</taxon>
        <taxon>Pterygota</taxon>
        <taxon>Neoptera</taxon>
        <taxon>Paraneoptera</taxon>
        <taxon>Hemiptera</taxon>
        <taxon>Sternorrhyncha</taxon>
        <taxon>Aphidomorpha</taxon>
        <taxon>Aphidoidea</taxon>
        <taxon>Aphididae</taxon>
        <taxon>Aphidini</taxon>
        <taxon>Schizaphis</taxon>
    </lineage>
</organism>
<evidence type="ECO:0000256" key="1">
    <source>
        <dbReference type="SAM" id="Phobius"/>
    </source>
</evidence>
<keyword evidence="1" id="KW-0472">Membrane</keyword>
<keyword evidence="1" id="KW-1133">Transmembrane helix</keyword>
<keyword evidence="1" id="KW-0812">Transmembrane</keyword>